<gene>
    <name evidence="6" type="primary">lptC</name>
    <name evidence="7" type="ORF">NB231_05756</name>
</gene>
<comment type="function">
    <text evidence="6">Involved in the assembly of lipopolysaccharide (LPS). Required for the translocation of LPS from the inner membrane to the outer membrane. Facilitates the transfer of LPS from the inner membrane to the periplasmic protein LptA. Could be a docking site for LptA.</text>
</comment>
<name>A4BQL8_9GAMM</name>
<keyword evidence="2 6" id="KW-0997">Cell inner membrane</keyword>
<comment type="subunit">
    <text evidence="6">Component of the lipopolysaccharide transport and assembly complex. Interacts with LptA and the LptBFG transporter complex.</text>
</comment>
<proteinExistence type="inferred from homology"/>
<comment type="subcellular location">
    <subcellularLocation>
        <location evidence="6">Cell inner membrane</location>
        <topology evidence="6">Single-pass membrane protein</topology>
    </subcellularLocation>
</comment>
<dbReference type="GO" id="GO:0043165">
    <property type="term" value="P:Gram-negative-bacterium-type cell outer membrane assembly"/>
    <property type="evidence" value="ECO:0007669"/>
    <property type="project" value="UniProtKB-UniRule"/>
</dbReference>
<dbReference type="GO" id="GO:0030288">
    <property type="term" value="C:outer membrane-bounded periplasmic space"/>
    <property type="evidence" value="ECO:0007669"/>
    <property type="project" value="TreeGrafter"/>
</dbReference>
<dbReference type="InterPro" id="IPR010664">
    <property type="entry name" value="LipoPS_assembly_LptC-rel"/>
</dbReference>
<dbReference type="Pfam" id="PF06835">
    <property type="entry name" value="LptC"/>
    <property type="match status" value="1"/>
</dbReference>
<evidence type="ECO:0000256" key="1">
    <source>
        <dbReference type="ARBA" id="ARBA00022475"/>
    </source>
</evidence>
<comment type="similarity">
    <text evidence="6">Belongs to the LptC family.</text>
</comment>
<dbReference type="eggNOG" id="COG3117">
    <property type="taxonomic scope" value="Bacteria"/>
</dbReference>
<reference evidence="7 8" key="1">
    <citation type="submission" date="2006-02" db="EMBL/GenBank/DDBJ databases">
        <authorList>
            <person name="Waterbury J."/>
            <person name="Ferriera S."/>
            <person name="Johnson J."/>
            <person name="Kravitz S."/>
            <person name="Halpern A."/>
            <person name="Remington K."/>
            <person name="Beeson K."/>
            <person name="Tran B."/>
            <person name="Rogers Y.-H."/>
            <person name="Friedman R."/>
            <person name="Venter J.C."/>
        </authorList>
    </citation>
    <scope>NUCLEOTIDE SEQUENCE [LARGE SCALE GENOMIC DNA]</scope>
    <source>
        <strain evidence="7 8">Nb-231</strain>
    </source>
</reference>
<evidence type="ECO:0000256" key="3">
    <source>
        <dbReference type="ARBA" id="ARBA00022692"/>
    </source>
</evidence>
<dbReference type="InterPro" id="IPR026265">
    <property type="entry name" value="LptC"/>
</dbReference>
<organism evidence="7 8">
    <name type="scientific">Nitrococcus mobilis Nb-231</name>
    <dbReference type="NCBI Taxonomy" id="314278"/>
    <lineage>
        <taxon>Bacteria</taxon>
        <taxon>Pseudomonadati</taxon>
        <taxon>Pseudomonadota</taxon>
        <taxon>Gammaproteobacteria</taxon>
        <taxon>Chromatiales</taxon>
        <taxon>Ectothiorhodospiraceae</taxon>
        <taxon>Nitrococcus</taxon>
    </lineage>
</organism>
<dbReference type="GO" id="GO:0005886">
    <property type="term" value="C:plasma membrane"/>
    <property type="evidence" value="ECO:0007669"/>
    <property type="project" value="UniProtKB-SubCell"/>
</dbReference>
<dbReference type="AlphaFoldDB" id="A4BQL8"/>
<dbReference type="STRING" id="314278.NB231_05756"/>
<keyword evidence="1 6" id="KW-1003">Cell membrane</keyword>
<dbReference type="EMBL" id="AAOF01000005">
    <property type="protein sequence ID" value="EAR21868.1"/>
    <property type="molecule type" value="Genomic_DNA"/>
</dbReference>
<dbReference type="Proteomes" id="UP000003374">
    <property type="component" value="Unassembled WGS sequence"/>
</dbReference>
<keyword evidence="5 6" id="KW-0472">Membrane</keyword>
<feature type="transmembrane region" description="Helical" evidence="6">
    <location>
        <begin position="9"/>
        <end position="26"/>
    </location>
</feature>
<keyword evidence="4 6" id="KW-1133">Transmembrane helix</keyword>
<dbReference type="InterPro" id="IPR052363">
    <property type="entry name" value="LPS_export_LptC"/>
</dbReference>
<dbReference type="PANTHER" id="PTHR37481:SF1">
    <property type="entry name" value="LIPOPOLYSACCHARIDE EXPORT SYSTEM PROTEIN LPTC"/>
    <property type="match status" value="1"/>
</dbReference>
<keyword evidence="8" id="KW-1185">Reference proteome</keyword>
<comment type="caution">
    <text evidence="7">The sequence shown here is derived from an EMBL/GenBank/DDBJ whole genome shotgun (WGS) entry which is preliminary data.</text>
</comment>
<accession>A4BQL8</accession>
<evidence type="ECO:0000256" key="6">
    <source>
        <dbReference type="HAMAP-Rule" id="MF_01915"/>
    </source>
</evidence>
<protein>
    <recommendedName>
        <fullName evidence="6">Lipopolysaccharide export system protein LptC</fullName>
    </recommendedName>
</protein>
<evidence type="ECO:0000313" key="7">
    <source>
        <dbReference type="EMBL" id="EAR21868.1"/>
    </source>
</evidence>
<dbReference type="HAMAP" id="MF_01915">
    <property type="entry name" value="LPS_assembly_LptC"/>
    <property type="match status" value="1"/>
</dbReference>
<dbReference type="NCBIfam" id="TIGR04409">
    <property type="entry name" value="LptC_YrbK"/>
    <property type="match status" value="1"/>
</dbReference>
<dbReference type="Gene3D" id="2.60.450.10">
    <property type="entry name" value="Lipopolysaccharide (LPS) transport protein A like domain"/>
    <property type="match status" value="1"/>
</dbReference>
<evidence type="ECO:0000256" key="5">
    <source>
        <dbReference type="ARBA" id="ARBA00023136"/>
    </source>
</evidence>
<keyword evidence="3 6" id="KW-0812">Transmembrane</keyword>
<evidence type="ECO:0000256" key="4">
    <source>
        <dbReference type="ARBA" id="ARBA00022989"/>
    </source>
</evidence>
<dbReference type="RefSeq" id="WP_005000466.1">
    <property type="nucleotide sequence ID" value="NZ_CH672427.1"/>
</dbReference>
<dbReference type="HOGENOM" id="CLU_100563_1_1_6"/>
<evidence type="ECO:0000313" key="8">
    <source>
        <dbReference type="Proteomes" id="UP000003374"/>
    </source>
</evidence>
<dbReference type="GO" id="GO:0017089">
    <property type="term" value="F:glycolipid transfer activity"/>
    <property type="evidence" value="ECO:0007669"/>
    <property type="project" value="TreeGrafter"/>
</dbReference>
<dbReference type="GO" id="GO:0015221">
    <property type="term" value="F:lipopolysaccharide transmembrane transporter activity"/>
    <property type="evidence" value="ECO:0007669"/>
    <property type="project" value="InterPro"/>
</dbReference>
<dbReference type="PANTHER" id="PTHR37481">
    <property type="entry name" value="LIPOPOLYSACCHARIDE EXPORT SYSTEM PROTEIN LPTC"/>
    <property type="match status" value="1"/>
</dbReference>
<evidence type="ECO:0000256" key="2">
    <source>
        <dbReference type="ARBA" id="ARBA00022519"/>
    </source>
</evidence>
<sequence length="189" mass="21599">MASARRHRLFPVVVFGLLALLAWWLFDEQRPIRPQSKQPQTTYYLADFDLHVTRSDGRTDYDVRGKHMVHYQQADVSLIEQPVWTVYTPTGAPWYGRSDNGRIAAGGSEVQLYGSVRLHRPASSDNTAITLKTQRLHLRPHEDYADTDTPVTVYGRDFRIDGIGARAWLRKQRIQLLAAAKGYYAASNR</sequence>
<dbReference type="OrthoDB" id="5797118at2"/>